<dbReference type="Proteomes" id="UP000815677">
    <property type="component" value="Unassembled WGS sequence"/>
</dbReference>
<dbReference type="InterPro" id="IPR029058">
    <property type="entry name" value="AB_hydrolase_fold"/>
</dbReference>
<proteinExistence type="inferred from homology"/>
<organism evidence="4 5">
    <name type="scientific">Mycena chlorophos</name>
    <name type="common">Agaric fungus</name>
    <name type="synonym">Agaricus chlorophos</name>
    <dbReference type="NCBI Taxonomy" id="658473"/>
    <lineage>
        <taxon>Eukaryota</taxon>
        <taxon>Fungi</taxon>
        <taxon>Dikarya</taxon>
        <taxon>Basidiomycota</taxon>
        <taxon>Agaricomycotina</taxon>
        <taxon>Agaricomycetes</taxon>
        <taxon>Agaricomycetidae</taxon>
        <taxon>Agaricales</taxon>
        <taxon>Marasmiineae</taxon>
        <taxon>Mycenaceae</taxon>
        <taxon>Mycena</taxon>
    </lineage>
</organism>
<dbReference type="InterPro" id="IPR005945">
    <property type="entry name" value="Pro_imino_pep"/>
</dbReference>
<evidence type="ECO:0000313" key="4">
    <source>
        <dbReference type="EMBL" id="GAT44472.1"/>
    </source>
</evidence>
<dbReference type="SUPFAM" id="SSF53474">
    <property type="entry name" value="alpha/beta-Hydrolases"/>
    <property type="match status" value="1"/>
</dbReference>
<dbReference type="PANTHER" id="PTHR43194">
    <property type="entry name" value="HYDROLASE ALPHA/BETA FOLD FAMILY"/>
    <property type="match status" value="1"/>
</dbReference>
<evidence type="ECO:0000259" key="3">
    <source>
        <dbReference type="Pfam" id="PF00561"/>
    </source>
</evidence>
<dbReference type="Pfam" id="PF00561">
    <property type="entry name" value="Abhydrolase_1"/>
    <property type="match status" value="1"/>
</dbReference>
<dbReference type="InterPro" id="IPR000073">
    <property type="entry name" value="AB_hydrolase_1"/>
</dbReference>
<dbReference type="PRINTS" id="PR00793">
    <property type="entry name" value="PROAMNOPTASE"/>
</dbReference>
<feature type="domain" description="AB hydrolase-1" evidence="3">
    <location>
        <begin position="43"/>
        <end position="297"/>
    </location>
</feature>
<dbReference type="PANTHER" id="PTHR43194:SF2">
    <property type="entry name" value="PEROXISOMAL MEMBRANE PROTEIN LPX1"/>
    <property type="match status" value="1"/>
</dbReference>
<dbReference type="EMBL" id="DF839759">
    <property type="protein sequence ID" value="GAT44472.1"/>
    <property type="molecule type" value="Genomic_DNA"/>
</dbReference>
<keyword evidence="2" id="KW-0378">Hydrolase</keyword>
<protein>
    <submittedName>
        <fullName evidence="4">Proline iminopeptidase</fullName>
    </submittedName>
</protein>
<keyword evidence="5" id="KW-1185">Reference proteome</keyword>
<name>A0ABQ0L0E7_MYCCL</name>
<dbReference type="InterPro" id="IPR050228">
    <property type="entry name" value="Carboxylesterase_BioH"/>
</dbReference>
<sequence>MSIPTTLKTTEGEAAFDVPAAGKPCKTWYKIIGDLSDPTSRRPLVALHGGPGVTHTYLLPLSDLTVKHNIPLILYDQLGNGNSTHLPEKMGDVGFWTEQLFLDELDNLLAHLGVKDNYDLLGHSWGGMLGSRHASLQPPGLNHLVIASSPADMGLWVAAQNALRTQLPTDVQAILDKNEKDGTTDSEEYEQAVGVFYSRFLCRLGPFPDEVNDALEWIKKDSTVYLTMNGPSEFYITGPLKDWSMLNDAKKIVVPTLLSNGRYDEAQDSVVAPFFDQIPHVKWVTLAESSHMAHFEERERFMELVARDTAGCGYTIHDIGHVQQ</sequence>
<gene>
    <name evidence="4" type="ORF">MCHLO_02093</name>
</gene>
<comment type="similarity">
    <text evidence="1">Belongs to the peptidase S33 family.</text>
</comment>
<evidence type="ECO:0000256" key="1">
    <source>
        <dbReference type="ARBA" id="ARBA00010088"/>
    </source>
</evidence>
<dbReference type="InterPro" id="IPR002410">
    <property type="entry name" value="Peptidase_S33"/>
</dbReference>
<dbReference type="NCBIfam" id="TIGR01250">
    <property type="entry name" value="pro_imino_pep_2"/>
    <property type="match status" value="1"/>
</dbReference>
<dbReference type="PIRSF" id="PIRSF005539">
    <property type="entry name" value="Pept_S33_TRI_F1"/>
    <property type="match status" value="1"/>
</dbReference>
<reference evidence="4" key="1">
    <citation type="submission" date="2014-09" db="EMBL/GenBank/DDBJ databases">
        <title>Genome sequence of the luminous mushroom Mycena chlorophos for searching fungal bioluminescence genes.</title>
        <authorList>
            <person name="Tanaka Y."/>
            <person name="Kasuga D."/>
            <person name="Oba Y."/>
            <person name="Hase S."/>
            <person name="Sato K."/>
            <person name="Oba Y."/>
            <person name="Sakakibara Y."/>
        </authorList>
    </citation>
    <scope>NUCLEOTIDE SEQUENCE</scope>
</reference>
<accession>A0ABQ0L0E7</accession>
<dbReference type="Gene3D" id="3.40.50.1820">
    <property type="entry name" value="alpha/beta hydrolase"/>
    <property type="match status" value="1"/>
</dbReference>
<evidence type="ECO:0000313" key="5">
    <source>
        <dbReference type="Proteomes" id="UP000815677"/>
    </source>
</evidence>
<evidence type="ECO:0000256" key="2">
    <source>
        <dbReference type="ARBA" id="ARBA00022801"/>
    </source>
</evidence>